<dbReference type="EMBL" id="JAENRR010000009">
    <property type="protein sequence ID" value="MBK3516834.1"/>
    <property type="molecule type" value="Genomic_DNA"/>
</dbReference>
<dbReference type="PANTHER" id="PTHR43660:SF1">
    <property type="entry name" value="DIPEPTIDYL CARBOXYPEPTIDASE"/>
    <property type="match status" value="1"/>
</dbReference>
<evidence type="ECO:0000313" key="11">
    <source>
        <dbReference type="EMBL" id="MBK3516834.1"/>
    </source>
</evidence>
<comment type="caution">
    <text evidence="11">The sequence shown here is derived from an EMBL/GenBank/DDBJ whole genome shotgun (WGS) entry which is preliminary data.</text>
</comment>
<keyword evidence="2 7" id="KW-0645">Protease</keyword>
<evidence type="ECO:0000256" key="4">
    <source>
        <dbReference type="ARBA" id="ARBA00022801"/>
    </source>
</evidence>
<feature type="coiled-coil region" evidence="8">
    <location>
        <begin position="175"/>
        <end position="202"/>
    </location>
</feature>
<comment type="cofactor">
    <cofactor evidence="7">
        <name>Zn(2+)</name>
        <dbReference type="ChEBI" id="CHEBI:29105"/>
    </cofactor>
    <text evidence="7">Binds 1 zinc ion.</text>
</comment>
<dbReference type="PROSITE" id="PS51257">
    <property type="entry name" value="PROKAR_LIPOPROTEIN"/>
    <property type="match status" value="1"/>
</dbReference>
<evidence type="ECO:0000256" key="1">
    <source>
        <dbReference type="ARBA" id="ARBA00006040"/>
    </source>
</evidence>
<dbReference type="InterPro" id="IPR034005">
    <property type="entry name" value="M3A_DCP"/>
</dbReference>
<accession>A0ABS1HGN5</accession>
<dbReference type="SUPFAM" id="SSF55486">
    <property type="entry name" value="Metalloproteases ('zincins'), catalytic domain"/>
    <property type="match status" value="1"/>
</dbReference>
<keyword evidence="4 7" id="KW-0378">Hydrolase</keyword>
<sequence>MNKLFSFLLAVMVLASACQTPTKTTENMNPFFSEYETPFQTPPFDLIKVEHYMPAFEQGMQEQVDEIATIVANTNEANFENTILAYDRSGALLDKVSSVYFNMQSTDNSDEIQEIARVITPLLTKHSDNISMNMALFTKVKAVYERRNDMNLTAAQKRVTEKYYNDFVRNGAELTGDAQTQLKKLNEELSKLQLQFSENQLAETNKNFKLVVDKKADLAGLPAGVISAAAEVATDNGMEGKWVFTLQKPSLIPFLQYADNRDLREQIYRGYFMRGNNDNEFDNKDIARKMAMFRSQKVKLLGYDTHAAYAIDVNMAKTPENVDEFLMGLWKPALIVAKQELKEMQKIIDREGGNFELQSWDWWYYAEKLRKEKYDLDESEITPYFQLGNVRDGMFWVAQKLYGITFTPVSNIQLYNPEAEVFEVKEANGEHIGLLYLDYHPRASKRPGAWQTSFRESITMDGEKVSPLVSVVCNFTKPTGDLPSLLTFDEVSTLFHEFGHALHALFTAGEFHRTAGVVPQDYVELPSQIMENWAAEPQVMRHYARHYKTGEVIPNNLIEKIQKSGHFNQGFVTVEYLAASLLDLSWHNLKADENIENSLEFEQQAMDNIGLIEEIIPRYRSTYFSHIFSSDYYAAGYYVYIWAAVLDSDAFDAFKQSGDIFNTELAQKFRKHCLSECGDDEGMVQYRKFRGQDPSLQPLLIKRGLN</sequence>
<feature type="signal peptide" evidence="9">
    <location>
        <begin position="1"/>
        <end position="17"/>
    </location>
</feature>
<dbReference type="Pfam" id="PF01432">
    <property type="entry name" value="Peptidase_M3"/>
    <property type="match status" value="1"/>
</dbReference>
<evidence type="ECO:0000256" key="8">
    <source>
        <dbReference type="SAM" id="Coils"/>
    </source>
</evidence>
<organism evidence="11 12">
    <name type="scientific">Carboxylicivirga marina</name>
    <dbReference type="NCBI Taxonomy" id="2800988"/>
    <lineage>
        <taxon>Bacteria</taxon>
        <taxon>Pseudomonadati</taxon>
        <taxon>Bacteroidota</taxon>
        <taxon>Bacteroidia</taxon>
        <taxon>Marinilabiliales</taxon>
        <taxon>Marinilabiliaceae</taxon>
        <taxon>Carboxylicivirga</taxon>
    </lineage>
</organism>
<evidence type="ECO:0000256" key="2">
    <source>
        <dbReference type="ARBA" id="ARBA00022670"/>
    </source>
</evidence>
<evidence type="ECO:0000256" key="3">
    <source>
        <dbReference type="ARBA" id="ARBA00022723"/>
    </source>
</evidence>
<evidence type="ECO:0000259" key="10">
    <source>
        <dbReference type="Pfam" id="PF01432"/>
    </source>
</evidence>
<dbReference type="InterPro" id="IPR024079">
    <property type="entry name" value="MetalloPept_cat_dom_sf"/>
</dbReference>
<comment type="similarity">
    <text evidence="1 7">Belongs to the peptidase M3 family.</text>
</comment>
<keyword evidence="9" id="KW-0732">Signal</keyword>
<keyword evidence="6 7" id="KW-0482">Metalloprotease</keyword>
<evidence type="ECO:0000256" key="9">
    <source>
        <dbReference type="SAM" id="SignalP"/>
    </source>
</evidence>
<dbReference type="InterPro" id="IPR024077">
    <property type="entry name" value="Neurolysin/TOP_dom2"/>
</dbReference>
<dbReference type="Proteomes" id="UP000605676">
    <property type="component" value="Unassembled WGS sequence"/>
</dbReference>
<dbReference type="Gene3D" id="3.40.390.10">
    <property type="entry name" value="Collagenase (Catalytic Domain)"/>
    <property type="match status" value="1"/>
</dbReference>
<dbReference type="Gene3D" id="1.10.1370.10">
    <property type="entry name" value="Neurolysin, domain 3"/>
    <property type="match status" value="1"/>
</dbReference>
<evidence type="ECO:0000313" key="12">
    <source>
        <dbReference type="Proteomes" id="UP000605676"/>
    </source>
</evidence>
<keyword evidence="12" id="KW-1185">Reference proteome</keyword>
<feature type="domain" description="Peptidase M3A/M3B catalytic" evidence="10">
    <location>
        <begin position="254"/>
        <end position="703"/>
    </location>
</feature>
<protein>
    <submittedName>
        <fullName evidence="11">M3 family metallopeptidase</fullName>
    </submittedName>
</protein>
<gene>
    <name evidence="11" type="ORF">JIV24_05740</name>
</gene>
<evidence type="ECO:0000256" key="7">
    <source>
        <dbReference type="RuleBase" id="RU003435"/>
    </source>
</evidence>
<keyword evidence="8" id="KW-0175">Coiled coil</keyword>
<dbReference type="CDD" id="cd06456">
    <property type="entry name" value="M3A_DCP"/>
    <property type="match status" value="1"/>
</dbReference>
<reference evidence="11 12" key="1">
    <citation type="submission" date="2021-01" db="EMBL/GenBank/DDBJ databases">
        <title>Carboxyliciviraga sp.nov., isolated from coastal sediments.</title>
        <authorList>
            <person name="Lu D."/>
            <person name="Zhang T."/>
        </authorList>
    </citation>
    <scope>NUCLEOTIDE SEQUENCE [LARGE SCALE GENOMIC DNA]</scope>
    <source>
        <strain evidence="11 12">N1Y132</strain>
    </source>
</reference>
<name>A0ABS1HGN5_9BACT</name>
<dbReference type="RefSeq" id="WP_200464060.1">
    <property type="nucleotide sequence ID" value="NZ_JAENRR010000009.1"/>
</dbReference>
<feature type="chain" id="PRO_5046658853" evidence="9">
    <location>
        <begin position="18"/>
        <end position="706"/>
    </location>
</feature>
<keyword evidence="3 7" id="KW-0479">Metal-binding</keyword>
<dbReference type="InterPro" id="IPR045090">
    <property type="entry name" value="Pept_M3A_M3B"/>
</dbReference>
<evidence type="ECO:0000256" key="5">
    <source>
        <dbReference type="ARBA" id="ARBA00022833"/>
    </source>
</evidence>
<keyword evidence="5 7" id="KW-0862">Zinc</keyword>
<dbReference type="InterPro" id="IPR001567">
    <property type="entry name" value="Pept_M3A_M3B_dom"/>
</dbReference>
<proteinExistence type="inferred from homology"/>
<dbReference type="PANTHER" id="PTHR43660">
    <property type="entry name" value="DIPEPTIDYL CARBOXYPEPTIDASE"/>
    <property type="match status" value="1"/>
</dbReference>
<evidence type="ECO:0000256" key="6">
    <source>
        <dbReference type="ARBA" id="ARBA00023049"/>
    </source>
</evidence>